<dbReference type="RefSeq" id="WP_182775515.1">
    <property type="nucleotide sequence ID" value="NZ_BAAAHW010000013.1"/>
</dbReference>
<sequence length="443" mass="47879">MRHPWRRGLLAMVVGLLVAGCFAPSPPMFGDGEAVPEEASRVPLPVRPGPDGTWALNAPVAGLLGQGRTLVRLDDAENGGWRLALPAEFAVTSSQPGSAHSALVRADRVVLVGGRGGRRGPSAIAGLDPERGLLTWRHTLPPDSQVFLSESGFEVLTAVCRPGSCRLTGWDPWSGGLQWTRVVSGAVRVVDACRVEARATVDGLSGDGCGFYLVTPDRVGTVDPDDGGLRWQAGPRPPEGTVDRIFEDNDRVIMVTTPAKGSCRATVLADGVTSGDGDRGWRYSFVWDQPQAPRDAHTGCRWDRTLPLTVGFRMLLPDTKGALVVYPYFGTLRPSRRLAPGEYLVTDGTMNEIIRAPDRPDRLLNAGPGQLVRPHGLSPAARSVTDGFWQDGRRLLLLDYRGNTLWEGTSDCQAFRHSFKHIGGSLTYCDGNDLVTLRPVHKD</sequence>
<proteinExistence type="predicted"/>
<dbReference type="PROSITE" id="PS51257">
    <property type="entry name" value="PROKAR_LIPOPROTEIN"/>
    <property type="match status" value="1"/>
</dbReference>
<name>A0A7W3RKQ0_STRMR</name>
<dbReference type="Pfam" id="PF13360">
    <property type="entry name" value="PQQ_2"/>
    <property type="match status" value="1"/>
</dbReference>
<gene>
    <name evidence="2" type="ORF">HDA42_002455</name>
</gene>
<accession>A0A7W3RKQ0</accession>
<evidence type="ECO:0000313" key="3">
    <source>
        <dbReference type="Proteomes" id="UP000577386"/>
    </source>
</evidence>
<evidence type="ECO:0000313" key="2">
    <source>
        <dbReference type="EMBL" id="MBA9053277.1"/>
    </source>
</evidence>
<dbReference type="EMBL" id="JACJIJ010000002">
    <property type="protein sequence ID" value="MBA9053277.1"/>
    <property type="molecule type" value="Genomic_DNA"/>
</dbReference>
<dbReference type="GeneID" id="93980992"/>
<protein>
    <recommendedName>
        <fullName evidence="1">Pyrrolo-quinoline quinone repeat domain-containing protein</fullName>
    </recommendedName>
</protein>
<feature type="domain" description="Pyrrolo-quinoline quinone repeat" evidence="1">
    <location>
        <begin position="66"/>
        <end position="196"/>
    </location>
</feature>
<keyword evidence="3" id="KW-1185">Reference proteome</keyword>
<dbReference type="InterPro" id="IPR011047">
    <property type="entry name" value="Quinoprotein_ADH-like_sf"/>
</dbReference>
<reference evidence="2 3" key="1">
    <citation type="submission" date="2020-08" db="EMBL/GenBank/DDBJ databases">
        <title>Sequencing the genomes of 1000 actinobacteria strains.</title>
        <authorList>
            <person name="Klenk H.-P."/>
        </authorList>
    </citation>
    <scope>NUCLEOTIDE SEQUENCE [LARGE SCALE GENOMIC DNA]</scope>
    <source>
        <strain evidence="2 3">DSM 41827</strain>
    </source>
</reference>
<dbReference type="InterPro" id="IPR002372">
    <property type="entry name" value="PQQ_rpt_dom"/>
</dbReference>
<dbReference type="AlphaFoldDB" id="A0A7W3RKQ0"/>
<evidence type="ECO:0000259" key="1">
    <source>
        <dbReference type="Pfam" id="PF13360"/>
    </source>
</evidence>
<dbReference type="Proteomes" id="UP000577386">
    <property type="component" value="Unassembled WGS sequence"/>
</dbReference>
<dbReference type="SUPFAM" id="SSF50998">
    <property type="entry name" value="Quinoprotein alcohol dehydrogenase-like"/>
    <property type="match status" value="1"/>
</dbReference>
<organism evidence="2 3">
    <name type="scientific">Streptomyces murinus</name>
    <dbReference type="NCBI Taxonomy" id="33900"/>
    <lineage>
        <taxon>Bacteria</taxon>
        <taxon>Bacillati</taxon>
        <taxon>Actinomycetota</taxon>
        <taxon>Actinomycetes</taxon>
        <taxon>Kitasatosporales</taxon>
        <taxon>Streptomycetaceae</taxon>
        <taxon>Streptomyces</taxon>
    </lineage>
</organism>
<comment type="caution">
    <text evidence="2">The sequence shown here is derived from an EMBL/GenBank/DDBJ whole genome shotgun (WGS) entry which is preliminary data.</text>
</comment>